<dbReference type="SMART" id="SM01351">
    <property type="entry name" value="Aspzincin_M35"/>
    <property type="match status" value="1"/>
</dbReference>
<evidence type="ECO:0000256" key="14">
    <source>
        <dbReference type="PIRSR" id="PIRSR601384-2"/>
    </source>
</evidence>
<keyword evidence="7 14" id="KW-0479">Metal-binding</keyword>
<keyword evidence="12" id="KW-0865">Zymogen</keyword>
<comment type="catalytic activity">
    <reaction evidence="1 15">
        <text>Preferential cleavage of bonds with hydrophobic residues in P1'. Also 3-Asn-|-Gln-4 and 8-Gly-|-Ser-9 bonds in insulin B chain.</text>
        <dbReference type="EC" id="3.4.24.39"/>
    </reaction>
</comment>
<evidence type="ECO:0000313" key="17">
    <source>
        <dbReference type="EMBL" id="KKY34266.1"/>
    </source>
</evidence>
<evidence type="ECO:0000256" key="2">
    <source>
        <dbReference type="ARBA" id="ARBA00004613"/>
    </source>
</evidence>
<evidence type="ECO:0000256" key="10">
    <source>
        <dbReference type="ARBA" id="ARBA00022833"/>
    </source>
</evidence>
<dbReference type="AlphaFoldDB" id="A0A0G2FJI6"/>
<evidence type="ECO:0000256" key="9">
    <source>
        <dbReference type="ARBA" id="ARBA00022801"/>
    </source>
</evidence>
<comment type="similarity">
    <text evidence="3 15">Belongs to the peptidase M35 family.</text>
</comment>
<feature type="binding site" evidence="14">
    <location>
        <position position="301"/>
    </location>
    <ligand>
        <name>Zn(2+)</name>
        <dbReference type="ChEBI" id="CHEBI:29105"/>
        <note>catalytic</note>
    </ligand>
</feature>
<dbReference type="InterPro" id="IPR050414">
    <property type="entry name" value="Fungal_M35_metalloproteases"/>
</dbReference>
<sequence length="349" mass="36590">MKFIASLPYLAALANALAVDISKRDSPINVEIEMVSNSEVKAKITNTGNEALNVFKTGSILDNRPIEKTAVSVGGENVAFSGLKIFVDSSLVGADEFQTLGAGETVEAQWDVAEVHDLSAGGDFDIVATGSLKYATANSTEIIGEASIESAAIRVTVDGAQASSAHENSRLKRTVVASDCSTSQRSTLTSALSGCVQYAQGAASAASTAPAAKLEEYFKSSSSSTRSTVAQAFNNMATQCGSASSGNTQIRCTDSAGACQGSVVAYTVPSQSYMHYCPSWYSYPASTSTCHGTDRPYVVVHEATHLTQVKGTDDYSCYGYSCVRGLTASRNLNHADTYALFAQAIRVSC</sequence>
<keyword evidence="8 15" id="KW-0732">Signal</keyword>
<dbReference type="PANTHER" id="PTHR37016">
    <property type="match status" value="1"/>
</dbReference>
<dbReference type="GO" id="GO:0006508">
    <property type="term" value="P:proteolysis"/>
    <property type="evidence" value="ECO:0007669"/>
    <property type="project" value="UniProtKB-KW"/>
</dbReference>
<reference evidence="17 18" key="1">
    <citation type="submission" date="2015-05" db="EMBL/GenBank/DDBJ databases">
        <title>Distinctive expansion of gene families associated with plant cell wall degradation and secondary metabolism in the genomes of grapevine trunk pathogens.</title>
        <authorList>
            <person name="Lawrence D.P."/>
            <person name="Travadon R."/>
            <person name="Rolshausen P.E."/>
            <person name="Baumgartner K."/>
        </authorList>
    </citation>
    <scope>NUCLEOTIDE SEQUENCE [LARGE SCALE GENOMIC DNA]</scope>
    <source>
        <strain evidence="17">DA912</strain>
    </source>
</reference>
<proteinExistence type="inferred from homology"/>
<keyword evidence="10 14" id="KW-0862">Zinc</keyword>
<evidence type="ECO:0000256" key="12">
    <source>
        <dbReference type="ARBA" id="ARBA00023145"/>
    </source>
</evidence>
<reference evidence="17 18" key="2">
    <citation type="submission" date="2015-05" db="EMBL/GenBank/DDBJ databases">
        <authorList>
            <person name="Morales-Cruz A."/>
            <person name="Amrine K.C."/>
            <person name="Cantu D."/>
        </authorList>
    </citation>
    <scope>NUCLEOTIDE SEQUENCE [LARGE SCALE GENOMIC DNA]</scope>
    <source>
        <strain evidence="17">DA912</strain>
    </source>
</reference>
<keyword evidence="11 15" id="KW-0482">Metalloprotease</keyword>
<evidence type="ECO:0000256" key="5">
    <source>
        <dbReference type="ARBA" id="ARBA00022670"/>
    </source>
</evidence>
<comment type="cofactor">
    <cofactor evidence="14 15">
        <name>Zn(2+)</name>
        <dbReference type="ChEBI" id="CHEBI:29105"/>
    </cofactor>
    <text evidence="14 15">Binds 1 zinc ion per subunit.</text>
</comment>
<evidence type="ECO:0000256" key="4">
    <source>
        <dbReference type="ARBA" id="ARBA00022525"/>
    </source>
</evidence>
<dbReference type="EMBL" id="LCUC01000210">
    <property type="protein sequence ID" value="KKY34266.1"/>
    <property type="molecule type" value="Genomic_DNA"/>
</dbReference>
<feature type="binding site" evidence="14">
    <location>
        <position position="314"/>
    </location>
    <ligand>
        <name>Zn(2+)</name>
        <dbReference type="ChEBI" id="CHEBI:29105"/>
        <note>catalytic</note>
    </ligand>
</feature>
<evidence type="ECO:0000256" key="8">
    <source>
        <dbReference type="ARBA" id="ARBA00022729"/>
    </source>
</evidence>
<dbReference type="CDD" id="cd11008">
    <property type="entry name" value="M35_deuterolysin_like"/>
    <property type="match status" value="1"/>
</dbReference>
<dbReference type="GO" id="GO:0046872">
    <property type="term" value="F:metal ion binding"/>
    <property type="evidence" value="ECO:0007669"/>
    <property type="project" value="UniProtKB-KW"/>
</dbReference>
<feature type="active site" evidence="13">
    <location>
        <position position="302"/>
    </location>
</feature>
<dbReference type="InterPro" id="IPR029463">
    <property type="entry name" value="Lys_MEP"/>
</dbReference>
<feature type="chain" id="PRO_5005117683" description="Neutral protease 2" evidence="15">
    <location>
        <begin position="19"/>
        <end position="349"/>
    </location>
</feature>
<name>A0A0G2FJI6_9PEZI</name>
<evidence type="ECO:0000256" key="3">
    <source>
        <dbReference type="ARBA" id="ARBA00010279"/>
    </source>
</evidence>
<feature type="signal peptide" evidence="15">
    <location>
        <begin position="1"/>
        <end position="18"/>
    </location>
</feature>
<dbReference type="PANTHER" id="PTHR37016:SF2">
    <property type="entry name" value="NEUTRAL PROTEASE 2 HOMOLOG SNOG_02177"/>
    <property type="match status" value="1"/>
</dbReference>
<evidence type="ECO:0000256" key="1">
    <source>
        <dbReference type="ARBA" id="ARBA00001187"/>
    </source>
</evidence>
<keyword evidence="9 15" id="KW-0378">Hydrolase</keyword>
<evidence type="ECO:0000313" key="18">
    <source>
        <dbReference type="Proteomes" id="UP000034680"/>
    </source>
</evidence>
<dbReference type="SUPFAM" id="SSF55486">
    <property type="entry name" value="Metalloproteases ('zincins'), catalytic domain"/>
    <property type="match status" value="1"/>
</dbReference>
<dbReference type="InterPro" id="IPR024079">
    <property type="entry name" value="MetalloPept_cat_dom_sf"/>
</dbReference>
<dbReference type="GO" id="GO:0004222">
    <property type="term" value="F:metalloendopeptidase activity"/>
    <property type="evidence" value="ECO:0007669"/>
    <property type="project" value="InterPro"/>
</dbReference>
<evidence type="ECO:0000259" key="16">
    <source>
        <dbReference type="SMART" id="SM01351"/>
    </source>
</evidence>
<evidence type="ECO:0000256" key="13">
    <source>
        <dbReference type="PIRSR" id="PIRSR601384-1"/>
    </source>
</evidence>
<dbReference type="PRINTS" id="PR00768">
    <property type="entry name" value="DEUTEROLYSIN"/>
</dbReference>
<dbReference type="OrthoDB" id="412874at2759"/>
<feature type="domain" description="Lysine-specific metallo-endopeptidase" evidence="16">
    <location>
        <begin position="197"/>
        <end position="343"/>
    </location>
</feature>
<dbReference type="InterPro" id="IPR001384">
    <property type="entry name" value="Peptidase_M35"/>
</dbReference>
<accession>A0A0G2FJI6</accession>
<dbReference type="Proteomes" id="UP000034680">
    <property type="component" value="Unassembled WGS sequence"/>
</dbReference>
<evidence type="ECO:0000256" key="6">
    <source>
        <dbReference type="ARBA" id="ARBA00022685"/>
    </source>
</evidence>
<dbReference type="GO" id="GO:0005576">
    <property type="term" value="C:extracellular region"/>
    <property type="evidence" value="ECO:0007669"/>
    <property type="project" value="UniProtKB-SubCell"/>
</dbReference>
<gene>
    <name evidence="17" type="ORF">UCDDA912_g05755</name>
</gene>
<evidence type="ECO:0000256" key="11">
    <source>
        <dbReference type="ARBA" id="ARBA00023049"/>
    </source>
</evidence>
<dbReference type="Gene3D" id="2.60.40.2970">
    <property type="match status" value="1"/>
</dbReference>
<keyword evidence="4 15" id="KW-0964">Secreted</keyword>
<evidence type="ECO:0000256" key="15">
    <source>
        <dbReference type="RuleBase" id="RU361126"/>
    </source>
</evidence>
<protein>
    <recommendedName>
        <fullName evidence="15">Neutral protease 2</fullName>
        <ecNumber evidence="15">3.4.24.39</ecNumber>
    </recommendedName>
    <alternativeName>
        <fullName evidence="15">Deuterolysin</fullName>
    </alternativeName>
</protein>
<keyword evidence="5 15" id="KW-0645">Protease</keyword>
<dbReference type="Pfam" id="PF02102">
    <property type="entry name" value="Peptidase_M35"/>
    <property type="match status" value="1"/>
</dbReference>
<comment type="subcellular location">
    <subcellularLocation>
        <location evidence="2 15">Secreted</location>
    </subcellularLocation>
</comment>
<dbReference type="EC" id="3.4.24.39" evidence="15"/>
<dbReference type="Gene3D" id="3.40.390.10">
    <property type="entry name" value="Collagenase (Catalytic Domain)"/>
    <property type="match status" value="1"/>
</dbReference>
<comment type="caution">
    <text evidence="17">The sequence shown here is derived from an EMBL/GenBank/DDBJ whole genome shotgun (WGS) entry which is preliminary data.</text>
</comment>
<keyword evidence="6 15" id="KW-0165">Cleavage on pair of basic residues</keyword>
<dbReference type="STRING" id="1214573.A0A0G2FJI6"/>
<evidence type="ECO:0000256" key="7">
    <source>
        <dbReference type="ARBA" id="ARBA00022723"/>
    </source>
</evidence>
<comment type="function">
    <text evidence="15">Secreted metalloproteinase that allows assimilation of proteinaceous substrates. Shows high activities on basic nuclear substrates such as histone and protamine.</text>
</comment>
<feature type="binding site" evidence="14">
    <location>
        <position position="305"/>
    </location>
    <ligand>
        <name>Zn(2+)</name>
        <dbReference type="ChEBI" id="CHEBI:29105"/>
        <note>catalytic</note>
    </ligand>
</feature>
<keyword evidence="18" id="KW-1185">Reference proteome</keyword>
<organism evidence="17 18">
    <name type="scientific">Diaporthe ampelina</name>
    <dbReference type="NCBI Taxonomy" id="1214573"/>
    <lineage>
        <taxon>Eukaryota</taxon>
        <taxon>Fungi</taxon>
        <taxon>Dikarya</taxon>
        <taxon>Ascomycota</taxon>
        <taxon>Pezizomycotina</taxon>
        <taxon>Sordariomycetes</taxon>
        <taxon>Sordariomycetidae</taxon>
        <taxon>Diaporthales</taxon>
        <taxon>Diaporthaceae</taxon>
        <taxon>Diaporthe</taxon>
    </lineage>
</organism>